<reference evidence="2" key="1">
    <citation type="submission" date="2016-04" db="EMBL/GenBank/DDBJ databases">
        <authorList>
            <person name="Nguyen H.D."/>
            <person name="Samba Siva P."/>
            <person name="Cullis J."/>
            <person name="Levesque C.A."/>
            <person name="Hambleton S."/>
        </authorList>
    </citation>
    <scope>NUCLEOTIDE SEQUENCE</scope>
    <source>
        <strain evidence="2">DAOMC 236426</strain>
    </source>
</reference>
<reference evidence="2" key="2">
    <citation type="journal article" date="2019" name="IMA Fungus">
        <title>Genome sequencing and comparison of five Tilletia species to identify candidate genes for the detection of regulated species infecting wheat.</title>
        <authorList>
            <person name="Nguyen H.D.T."/>
            <person name="Sultana T."/>
            <person name="Kesanakurti P."/>
            <person name="Hambleton S."/>
        </authorList>
    </citation>
    <scope>NUCLEOTIDE SEQUENCE</scope>
    <source>
        <strain evidence="2">DAOMC 236426</strain>
    </source>
</reference>
<comment type="caution">
    <text evidence="2">The sequence shown here is derived from an EMBL/GenBank/DDBJ whole genome shotgun (WGS) entry which is preliminary data.</text>
</comment>
<dbReference type="AlphaFoldDB" id="A0A8X7MM15"/>
<keyword evidence="3" id="KW-1185">Reference proteome</keyword>
<name>A0A8X7MM15_9BASI</name>
<feature type="region of interest" description="Disordered" evidence="1">
    <location>
        <begin position="77"/>
        <end position="121"/>
    </location>
</feature>
<evidence type="ECO:0000256" key="1">
    <source>
        <dbReference type="SAM" id="MobiDB-lite"/>
    </source>
</evidence>
<organism evidence="2 3">
    <name type="scientific">Tilletia controversa</name>
    <name type="common">dwarf bunt fungus</name>
    <dbReference type="NCBI Taxonomy" id="13291"/>
    <lineage>
        <taxon>Eukaryota</taxon>
        <taxon>Fungi</taxon>
        <taxon>Dikarya</taxon>
        <taxon>Basidiomycota</taxon>
        <taxon>Ustilaginomycotina</taxon>
        <taxon>Exobasidiomycetes</taxon>
        <taxon>Tilletiales</taxon>
        <taxon>Tilletiaceae</taxon>
        <taxon>Tilletia</taxon>
    </lineage>
</organism>
<feature type="compositionally biased region" description="Low complexity" evidence="1">
    <location>
        <begin position="15"/>
        <end position="26"/>
    </location>
</feature>
<sequence length="597" mass="67410">MAGTADGFLSYNDPSSIHFSSSAGGSRPVRDAADWASPDAVIQIPFDTLRRHHPDVRRLVEDNSSLIGTVNNLSNAIGQAQRPQSPPRNPTSQHAPLRQAQPPPTQGRHGSEEQQPPPRQLADFENPEFMLWAALDAQRFHSRYGRLACTRDADGEIVSVAREKEIIAIVALIMEQANEFIHTLSQEEQKQIHNYNFFRTRYPWLLTKLATRIEHAVPELSYCEPTSQYKARRWMQSHFKARVETQRRRTQRTTQTGDESSSEADERMQLEAHACSQAQVKRASKVSATRRSEEISRRTTTKPSLPVGRQKGLVAPKRTSRSQHAIRSNRIQPRASTNRVKLPSQSDDDSDLRDLPDYDFDKEEEEDDEEEEDHFSQDSTDPSHQASKRKAGTQNSGPKTKKKSRSDATQNMASPLRPTQGLSQRSLAPPITQQFVRQDVDDRTISAISALQALRQQDTSSSLVPPTTTAIREALRSRYASLDRWKIDSIENALEVLDEAVYNGFEGTEEADQQFSRWLIRLEQLQRNGDDEDTNFSSFGHDVIGTFAYRSQLKGINAFGGVQAACRPLAALLRIWSMSKEQLNERPDDRTTGTLRS</sequence>
<accession>A0A8X7MM15</accession>
<dbReference type="EMBL" id="LWDE02001521">
    <property type="protein sequence ID" value="KAE8240120.1"/>
    <property type="molecule type" value="Genomic_DNA"/>
</dbReference>
<proteinExistence type="predicted"/>
<feature type="region of interest" description="Disordered" evidence="1">
    <location>
        <begin position="241"/>
        <end position="427"/>
    </location>
</feature>
<evidence type="ECO:0000313" key="3">
    <source>
        <dbReference type="Proteomes" id="UP000077684"/>
    </source>
</evidence>
<evidence type="ECO:0000313" key="2">
    <source>
        <dbReference type="EMBL" id="KAE8240120.1"/>
    </source>
</evidence>
<gene>
    <name evidence="2" type="ORF">A4X06_0g7901</name>
</gene>
<feature type="region of interest" description="Disordered" evidence="1">
    <location>
        <begin position="1"/>
        <end position="31"/>
    </location>
</feature>
<protein>
    <submittedName>
        <fullName evidence="2">Uncharacterized protein</fullName>
    </submittedName>
</protein>
<feature type="compositionally biased region" description="Polar residues" evidence="1">
    <location>
        <begin position="322"/>
        <end position="339"/>
    </location>
</feature>
<feature type="compositionally biased region" description="Acidic residues" evidence="1">
    <location>
        <begin position="346"/>
        <end position="373"/>
    </location>
</feature>
<dbReference type="Proteomes" id="UP000077684">
    <property type="component" value="Unassembled WGS sequence"/>
</dbReference>